<protein>
    <submittedName>
        <fullName evidence="4">Phosphatase</fullName>
    </submittedName>
</protein>
<proteinExistence type="inferred from homology"/>
<dbReference type="EMBL" id="DVHF01000156">
    <property type="protein sequence ID" value="HIR58397.1"/>
    <property type="molecule type" value="Genomic_DNA"/>
</dbReference>
<reference evidence="4" key="1">
    <citation type="submission" date="2020-10" db="EMBL/GenBank/DDBJ databases">
        <authorList>
            <person name="Gilroy R."/>
        </authorList>
    </citation>
    <scope>NUCLEOTIDE SEQUENCE</scope>
    <source>
        <strain evidence="4">ChiSjej1B19-7085</strain>
    </source>
</reference>
<evidence type="ECO:0000313" key="5">
    <source>
        <dbReference type="Proteomes" id="UP000886785"/>
    </source>
</evidence>
<evidence type="ECO:0000259" key="3">
    <source>
        <dbReference type="Pfam" id="PF21447"/>
    </source>
</evidence>
<feature type="domain" description="Ppx/GppA phosphatase C-terminal" evidence="3">
    <location>
        <begin position="329"/>
        <end position="475"/>
    </location>
</feature>
<dbReference type="InterPro" id="IPR043129">
    <property type="entry name" value="ATPase_NBD"/>
</dbReference>
<dbReference type="Proteomes" id="UP000886785">
    <property type="component" value="Unassembled WGS sequence"/>
</dbReference>
<comment type="caution">
    <text evidence="4">The sequence shown here is derived from an EMBL/GenBank/DDBJ whole genome shotgun (WGS) entry which is preliminary data.</text>
</comment>
<dbReference type="SUPFAM" id="SSF53067">
    <property type="entry name" value="Actin-like ATPase domain"/>
    <property type="match status" value="2"/>
</dbReference>
<dbReference type="Pfam" id="PF02541">
    <property type="entry name" value="Ppx-GppA"/>
    <property type="match status" value="1"/>
</dbReference>
<dbReference type="Pfam" id="PF21447">
    <property type="entry name" value="Ppx-GppA_III"/>
    <property type="match status" value="1"/>
</dbReference>
<organism evidence="4 5">
    <name type="scientific">Candidatus Gallacutalibacter pullicola</name>
    <dbReference type="NCBI Taxonomy" id="2840830"/>
    <lineage>
        <taxon>Bacteria</taxon>
        <taxon>Bacillati</taxon>
        <taxon>Bacillota</taxon>
        <taxon>Clostridia</taxon>
        <taxon>Eubacteriales</taxon>
        <taxon>Candidatus Gallacutalibacter</taxon>
    </lineage>
</organism>
<name>A0A9D1DT09_9FIRM</name>
<dbReference type="InterPro" id="IPR050273">
    <property type="entry name" value="GppA/Ppx_hydrolase"/>
</dbReference>
<comment type="similarity">
    <text evidence="1">Belongs to the GppA/Ppx family.</text>
</comment>
<gene>
    <name evidence="4" type="ORF">IAA54_12125</name>
</gene>
<dbReference type="Gene3D" id="3.30.420.40">
    <property type="match status" value="1"/>
</dbReference>
<sequence length="517" mass="58794">MNKKKNVKVAAVIDIGSNMLKMRVSQYRRGEIVDLDRLEYPIRLGHEVFNSGKVSFETLREISGVLHGYSGIMSEYGVTDFRVVATTALREARNREYVADQLRIQNDITVNILENDQEKTLIYSEAVRSMEEQPELLTGNALISYIGTGSIGMAIFDGKNMRYSQNISIGSLKLHDMLSSIESETEEFPAVIEEYLDLIIGHIALPHSDSRITNLILIGNEIEIIARLCGVELENGRYIIPAELVTNLFFKMRALTPEKIGEKFRISEDTAEILYSALVIYYRLLKLTHSDRIISPKVELWDAVMRHMLVPKSLEEYNDHVTENAISCAQVLARRYHCTQSHSDNIRRFARRIFDRLKGLHGLDQKMRLILELAVILHDCGYYVNSKEHLDSSFALINHTDIYGLTDEEVRITACIAGCDEYHTPRAGDPELSFPRPETALAVSKLTAIFLLANALDKSQKQKLDDIKVRIDKDHLIITGKTDENMVLEKWAFHLCAPFFQEVFGISPVLTIKSQML</sequence>
<dbReference type="AlphaFoldDB" id="A0A9D1DT09"/>
<dbReference type="Gene3D" id="1.10.3210.10">
    <property type="entry name" value="Hypothetical protein af1432"/>
    <property type="match status" value="1"/>
</dbReference>
<evidence type="ECO:0000256" key="1">
    <source>
        <dbReference type="ARBA" id="ARBA00007125"/>
    </source>
</evidence>
<accession>A0A9D1DT09</accession>
<evidence type="ECO:0000313" key="4">
    <source>
        <dbReference type="EMBL" id="HIR58397.1"/>
    </source>
</evidence>
<dbReference type="CDD" id="cd24006">
    <property type="entry name" value="ASKHA_NBD_PPX_GppA"/>
    <property type="match status" value="1"/>
</dbReference>
<dbReference type="InterPro" id="IPR048950">
    <property type="entry name" value="Ppx_GppA_C"/>
</dbReference>
<dbReference type="PANTHER" id="PTHR30005:SF0">
    <property type="entry name" value="RETROGRADE REGULATION PROTEIN 2"/>
    <property type="match status" value="1"/>
</dbReference>
<dbReference type="SUPFAM" id="SSF109604">
    <property type="entry name" value="HD-domain/PDEase-like"/>
    <property type="match status" value="1"/>
</dbReference>
<evidence type="ECO:0000259" key="2">
    <source>
        <dbReference type="Pfam" id="PF02541"/>
    </source>
</evidence>
<dbReference type="InterPro" id="IPR003695">
    <property type="entry name" value="Ppx_GppA_N"/>
</dbReference>
<feature type="domain" description="Ppx/GppA phosphatase N-terminal" evidence="2">
    <location>
        <begin position="24"/>
        <end position="294"/>
    </location>
</feature>
<dbReference type="Gene3D" id="3.30.420.150">
    <property type="entry name" value="Exopolyphosphatase. Domain 2"/>
    <property type="match status" value="1"/>
</dbReference>
<dbReference type="PANTHER" id="PTHR30005">
    <property type="entry name" value="EXOPOLYPHOSPHATASE"/>
    <property type="match status" value="1"/>
</dbReference>
<dbReference type="GO" id="GO:0016462">
    <property type="term" value="F:pyrophosphatase activity"/>
    <property type="evidence" value="ECO:0007669"/>
    <property type="project" value="TreeGrafter"/>
</dbReference>
<reference evidence="4" key="2">
    <citation type="journal article" date="2021" name="PeerJ">
        <title>Extensive microbial diversity within the chicken gut microbiome revealed by metagenomics and culture.</title>
        <authorList>
            <person name="Gilroy R."/>
            <person name="Ravi A."/>
            <person name="Getino M."/>
            <person name="Pursley I."/>
            <person name="Horton D.L."/>
            <person name="Alikhan N.F."/>
            <person name="Baker D."/>
            <person name="Gharbi K."/>
            <person name="Hall N."/>
            <person name="Watson M."/>
            <person name="Adriaenssens E.M."/>
            <person name="Foster-Nyarko E."/>
            <person name="Jarju S."/>
            <person name="Secka A."/>
            <person name="Antonio M."/>
            <person name="Oren A."/>
            <person name="Chaudhuri R.R."/>
            <person name="La Ragione R."/>
            <person name="Hildebrand F."/>
            <person name="Pallen M.J."/>
        </authorList>
    </citation>
    <scope>NUCLEOTIDE SEQUENCE</scope>
    <source>
        <strain evidence="4">ChiSjej1B19-7085</strain>
    </source>
</reference>